<dbReference type="GO" id="GO:0016887">
    <property type="term" value="F:ATP hydrolysis activity"/>
    <property type="evidence" value="ECO:0007669"/>
    <property type="project" value="InterPro"/>
</dbReference>
<dbReference type="InterPro" id="IPR050763">
    <property type="entry name" value="ABC_transporter_ATP-binding"/>
</dbReference>
<dbReference type="AlphaFoldDB" id="A0A855MMP4"/>
<evidence type="ECO:0000313" key="5">
    <source>
        <dbReference type="EMBL" id="POZ89282.1"/>
    </source>
</evidence>
<sequence length="332" mass="38253">MSIIDIKNLNKEFHINERKTFKDYLRFKSKKKIIKIISSLSFKIEDGETVGLIGLNGAGKSTLIKMMTGILAPTSGEIRVLGNDPFKDRLINNRKISTVFGQRCKLRWDVSPMESYYLIKDMYDINDKDFKNRISYFSEILGLSTFINNPVRTLSLGQKMKAELAGAFLYDPEIIFLDEPTIGLDVLTKDSILNFLNSIKGTTTILLTTHDFDDIEKLCDRVIILHEGRIIHDSPVNDISSIYNLEMLEVIFKDLPENIESKFDFKNYKFDIKKNMVKIDVSSINNKSELIKKIYETFNKDIDFVRVSKISFKDALKYFLNEQLSAKGKYVS</sequence>
<evidence type="ECO:0000256" key="1">
    <source>
        <dbReference type="ARBA" id="ARBA00022448"/>
    </source>
</evidence>
<dbReference type="EMBL" id="JAHC01000005">
    <property type="protein sequence ID" value="POZ89282.1"/>
    <property type="molecule type" value="Genomic_DNA"/>
</dbReference>
<dbReference type="InterPro" id="IPR003439">
    <property type="entry name" value="ABC_transporter-like_ATP-bd"/>
</dbReference>
<proteinExistence type="predicted"/>
<reference evidence="5 6" key="1">
    <citation type="submission" date="2014-01" db="EMBL/GenBank/DDBJ databases">
        <title>Comparative genomics of Petrotoga.</title>
        <authorList>
            <person name="Chow K."/>
            <person name="Charchuk R."/>
            <person name="Nesbo C.L."/>
        </authorList>
    </citation>
    <scope>NUCLEOTIDE SEQUENCE [LARGE SCALE GENOMIC DNA]</scope>
    <source>
        <strain evidence="5 6">DSM 13575</strain>
    </source>
</reference>
<dbReference type="GO" id="GO:0005524">
    <property type="term" value="F:ATP binding"/>
    <property type="evidence" value="ECO:0007669"/>
    <property type="project" value="UniProtKB-KW"/>
</dbReference>
<dbReference type="PANTHER" id="PTHR42711:SF1">
    <property type="entry name" value="ABC-TRANSPORT PROTEIN, ATP-BINDING COMPONENT"/>
    <property type="match status" value="1"/>
</dbReference>
<dbReference type="SUPFAM" id="SSF52540">
    <property type="entry name" value="P-loop containing nucleoside triphosphate hydrolases"/>
    <property type="match status" value="1"/>
</dbReference>
<feature type="domain" description="ABC transporter" evidence="4">
    <location>
        <begin position="4"/>
        <end position="252"/>
    </location>
</feature>
<dbReference type="InterPro" id="IPR017871">
    <property type="entry name" value="ABC_transporter-like_CS"/>
</dbReference>
<keyword evidence="1" id="KW-0813">Transport</keyword>
<keyword evidence="2" id="KW-0547">Nucleotide-binding</keyword>
<dbReference type="InterPro" id="IPR027417">
    <property type="entry name" value="P-loop_NTPase"/>
</dbReference>
<dbReference type="Gene3D" id="3.40.50.300">
    <property type="entry name" value="P-loop containing nucleotide triphosphate hydrolases"/>
    <property type="match status" value="1"/>
</dbReference>
<dbReference type="PROSITE" id="PS00211">
    <property type="entry name" value="ABC_TRANSPORTER_1"/>
    <property type="match status" value="1"/>
</dbReference>
<evidence type="ECO:0000256" key="2">
    <source>
        <dbReference type="ARBA" id="ARBA00022741"/>
    </source>
</evidence>
<gene>
    <name evidence="5" type="ORF">AA80_01255</name>
</gene>
<name>A0A855MMP4_9BACT</name>
<evidence type="ECO:0000313" key="6">
    <source>
        <dbReference type="Proteomes" id="UP000237502"/>
    </source>
</evidence>
<dbReference type="SMART" id="SM00382">
    <property type="entry name" value="AAA"/>
    <property type="match status" value="1"/>
</dbReference>
<dbReference type="PANTHER" id="PTHR42711">
    <property type="entry name" value="ABC TRANSPORTER ATP-BINDING PROTEIN"/>
    <property type="match status" value="1"/>
</dbReference>
<accession>A0A855MMP4</accession>
<evidence type="ECO:0000259" key="4">
    <source>
        <dbReference type="PROSITE" id="PS50893"/>
    </source>
</evidence>
<organism evidence="5 6">
    <name type="scientific">Petrotoga sibirica DSM 13575</name>
    <dbReference type="NCBI Taxonomy" id="1122956"/>
    <lineage>
        <taxon>Bacteria</taxon>
        <taxon>Thermotogati</taxon>
        <taxon>Thermotogota</taxon>
        <taxon>Thermotogae</taxon>
        <taxon>Petrotogales</taxon>
        <taxon>Petrotogaceae</taxon>
        <taxon>Petrotoga</taxon>
    </lineage>
</organism>
<dbReference type="PROSITE" id="PS50893">
    <property type="entry name" value="ABC_TRANSPORTER_2"/>
    <property type="match status" value="1"/>
</dbReference>
<evidence type="ECO:0000256" key="3">
    <source>
        <dbReference type="ARBA" id="ARBA00022840"/>
    </source>
</evidence>
<dbReference type="Pfam" id="PF00005">
    <property type="entry name" value="ABC_tran"/>
    <property type="match status" value="1"/>
</dbReference>
<protein>
    <submittedName>
        <fullName evidence="5">ABC transporter</fullName>
    </submittedName>
</protein>
<keyword evidence="3" id="KW-0067">ATP-binding</keyword>
<dbReference type="InterPro" id="IPR003593">
    <property type="entry name" value="AAA+_ATPase"/>
</dbReference>
<comment type="caution">
    <text evidence="5">The sequence shown here is derived from an EMBL/GenBank/DDBJ whole genome shotgun (WGS) entry which is preliminary data.</text>
</comment>
<dbReference type="Proteomes" id="UP000237502">
    <property type="component" value="Unassembled WGS sequence"/>
</dbReference>